<accession>A0ACB9DYY1</accession>
<gene>
    <name evidence="1" type="ORF">L2E82_22940</name>
</gene>
<reference evidence="1 2" key="2">
    <citation type="journal article" date="2022" name="Mol. Ecol. Resour.">
        <title>The genomes of chicory, endive, great burdock and yacon provide insights into Asteraceae paleo-polyploidization history and plant inulin production.</title>
        <authorList>
            <person name="Fan W."/>
            <person name="Wang S."/>
            <person name="Wang H."/>
            <person name="Wang A."/>
            <person name="Jiang F."/>
            <person name="Liu H."/>
            <person name="Zhao H."/>
            <person name="Xu D."/>
            <person name="Zhang Y."/>
        </authorList>
    </citation>
    <scope>NUCLEOTIDE SEQUENCE [LARGE SCALE GENOMIC DNA]</scope>
    <source>
        <strain evidence="2">cv. Punajuju</strain>
        <tissue evidence="1">Leaves</tissue>
    </source>
</reference>
<name>A0ACB9DYY1_CICIN</name>
<dbReference type="Proteomes" id="UP001055811">
    <property type="component" value="Linkage Group LG04"/>
</dbReference>
<evidence type="ECO:0000313" key="1">
    <source>
        <dbReference type="EMBL" id="KAI3751849.1"/>
    </source>
</evidence>
<sequence>MVMVIMNEIGVIFKGYKCRGVRAFTAKKTGMRFHDDGGFGSREGWRRWCCSGSDARRWQFGTYMRGTMSYEVENEENIRAKEHIDLQHFFLWSFLWLSFCFCDRSGRRQTEQVVDGGAVVVLRWLCWVVLSGRQWLEVDGGERSDTMDRISRWLWVIKIHRGGSGCSAAVAG</sequence>
<reference evidence="2" key="1">
    <citation type="journal article" date="2022" name="Mol. Ecol. Resour.">
        <title>The genomes of chicory, endive, great burdock and yacon provide insights into Asteraceae palaeo-polyploidization history and plant inulin production.</title>
        <authorList>
            <person name="Fan W."/>
            <person name="Wang S."/>
            <person name="Wang H."/>
            <person name="Wang A."/>
            <person name="Jiang F."/>
            <person name="Liu H."/>
            <person name="Zhao H."/>
            <person name="Xu D."/>
            <person name="Zhang Y."/>
        </authorList>
    </citation>
    <scope>NUCLEOTIDE SEQUENCE [LARGE SCALE GENOMIC DNA]</scope>
    <source>
        <strain evidence="2">cv. Punajuju</strain>
    </source>
</reference>
<protein>
    <submittedName>
        <fullName evidence="1">Uncharacterized protein</fullName>
    </submittedName>
</protein>
<evidence type="ECO:0000313" key="2">
    <source>
        <dbReference type="Proteomes" id="UP001055811"/>
    </source>
</evidence>
<keyword evidence="2" id="KW-1185">Reference proteome</keyword>
<proteinExistence type="predicted"/>
<dbReference type="EMBL" id="CM042012">
    <property type="protein sequence ID" value="KAI3751849.1"/>
    <property type="molecule type" value="Genomic_DNA"/>
</dbReference>
<comment type="caution">
    <text evidence="1">The sequence shown here is derived from an EMBL/GenBank/DDBJ whole genome shotgun (WGS) entry which is preliminary data.</text>
</comment>
<organism evidence="1 2">
    <name type="scientific">Cichorium intybus</name>
    <name type="common">Chicory</name>
    <dbReference type="NCBI Taxonomy" id="13427"/>
    <lineage>
        <taxon>Eukaryota</taxon>
        <taxon>Viridiplantae</taxon>
        <taxon>Streptophyta</taxon>
        <taxon>Embryophyta</taxon>
        <taxon>Tracheophyta</taxon>
        <taxon>Spermatophyta</taxon>
        <taxon>Magnoliopsida</taxon>
        <taxon>eudicotyledons</taxon>
        <taxon>Gunneridae</taxon>
        <taxon>Pentapetalae</taxon>
        <taxon>asterids</taxon>
        <taxon>campanulids</taxon>
        <taxon>Asterales</taxon>
        <taxon>Asteraceae</taxon>
        <taxon>Cichorioideae</taxon>
        <taxon>Cichorieae</taxon>
        <taxon>Cichoriinae</taxon>
        <taxon>Cichorium</taxon>
    </lineage>
</organism>